<organism evidence="12 13">
    <name type="scientific">Anaerococcus lactolyticus S7-1-13</name>
    <dbReference type="NCBI Taxonomy" id="1284686"/>
    <lineage>
        <taxon>Bacteria</taxon>
        <taxon>Bacillati</taxon>
        <taxon>Bacillota</taxon>
        <taxon>Tissierellia</taxon>
        <taxon>Tissierellales</taxon>
        <taxon>Peptoniphilaceae</taxon>
        <taxon>Anaerococcus</taxon>
    </lineage>
</organism>
<dbReference type="SUPFAM" id="SSF54211">
    <property type="entry name" value="Ribosomal protein S5 domain 2-like"/>
    <property type="match status" value="1"/>
</dbReference>
<dbReference type="Pfam" id="PF00288">
    <property type="entry name" value="GHMP_kinases_N"/>
    <property type="match status" value="1"/>
</dbReference>
<comment type="caution">
    <text evidence="12">The sequence shown here is derived from an EMBL/GenBank/DDBJ whole genome shotgun (WGS) entry which is preliminary data.</text>
</comment>
<dbReference type="InterPro" id="IPR006204">
    <property type="entry name" value="GHMP_kinase_N_dom"/>
</dbReference>
<evidence type="ECO:0000256" key="2">
    <source>
        <dbReference type="ARBA" id="ARBA00012052"/>
    </source>
</evidence>
<dbReference type="GO" id="GO:0019288">
    <property type="term" value="P:isopentenyl diphosphate biosynthetic process, methylerythritol 4-phosphate pathway"/>
    <property type="evidence" value="ECO:0007669"/>
    <property type="project" value="UniProtKB-UniRule"/>
</dbReference>
<name>A0A095Z4F2_9FIRM</name>
<dbReference type="NCBIfam" id="TIGR00154">
    <property type="entry name" value="ispE"/>
    <property type="match status" value="1"/>
</dbReference>
<dbReference type="GO" id="GO:0016114">
    <property type="term" value="P:terpenoid biosynthetic process"/>
    <property type="evidence" value="ECO:0007669"/>
    <property type="project" value="UniProtKB-UniRule"/>
</dbReference>
<comment type="pathway">
    <text evidence="9">Isoprenoid biosynthesis; isopentenyl diphosphate biosynthesis via DXP pathway; isopentenyl diphosphate from 1-deoxy-D-xylulose 5-phosphate: step 3/6.</text>
</comment>
<dbReference type="HAMAP" id="MF_00061">
    <property type="entry name" value="IspE"/>
    <property type="match status" value="1"/>
</dbReference>
<comment type="function">
    <text evidence="9">Catalyzes the phosphorylation of the position 2 hydroxy group of 4-diphosphocytidyl-2C-methyl-D-erythritol.</text>
</comment>
<evidence type="ECO:0000256" key="1">
    <source>
        <dbReference type="ARBA" id="ARBA00009684"/>
    </source>
</evidence>
<dbReference type="InterPro" id="IPR020568">
    <property type="entry name" value="Ribosomal_Su5_D2-typ_SF"/>
</dbReference>
<keyword evidence="5 9" id="KW-0547">Nucleotide-binding</keyword>
<dbReference type="GO" id="GO:0005524">
    <property type="term" value="F:ATP binding"/>
    <property type="evidence" value="ECO:0007669"/>
    <property type="project" value="UniProtKB-UniRule"/>
</dbReference>
<evidence type="ECO:0000256" key="4">
    <source>
        <dbReference type="ARBA" id="ARBA00022679"/>
    </source>
</evidence>
<feature type="active site" evidence="9">
    <location>
        <position position="134"/>
    </location>
</feature>
<dbReference type="Gene3D" id="3.30.230.10">
    <property type="match status" value="1"/>
</dbReference>
<evidence type="ECO:0000256" key="7">
    <source>
        <dbReference type="ARBA" id="ARBA00022840"/>
    </source>
</evidence>
<dbReference type="GO" id="GO:0050515">
    <property type="term" value="F:4-(cytidine 5'-diphospho)-2-C-methyl-D-erythritol kinase activity"/>
    <property type="evidence" value="ECO:0007669"/>
    <property type="project" value="UniProtKB-UniRule"/>
</dbReference>
<feature type="binding site" evidence="9">
    <location>
        <begin position="92"/>
        <end position="102"/>
    </location>
    <ligand>
        <name>ATP</name>
        <dbReference type="ChEBI" id="CHEBI:30616"/>
    </ligand>
</feature>
<dbReference type="UniPathway" id="UPA00056">
    <property type="reaction ID" value="UER00094"/>
</dbReference>
<keyword evidence="7 9" id="KW-0067">ATP-binding</keyword>
<dbReference type="PANTHER" id="PTHR43527:SF2">
    <property type="entry name" value="4-DIPHOSPHOCYTIDYL-2-C-METHYL-D-ERYTHRITOL KINASE, CHLOROPLASTIC"/>
    <property type="match status" value="1"/>
</dbReference>
<comment type="similarity">
    <text evidence="1 9">Belongs to the GHMP kinase family. IspE subfamily.</text>
</comment>
<dbReference type="InterPro" id="IPR014721">
    <property type="entry name" value="Ribsml_uS5_D2-typ_fold_subgr"/>
</dbReference>
<dbReference type="PANTHER" id="PTHR43527">
    <property type="entry name" value="4-DIPHOSPHOCYTIDYL-2-C-METHYL-D-ERYTHRITOL KINASE, CHLOROPLASTIC"/>
    <property type="match status" value="1"/>
</dbReference>
<evidence type="ECO:0000313" key="13">
    <source>
        <dbReference type="Proteomes" id="UP000029579"/>
    </source>
</evidence>
<dbReference type="InterPro" id="IPR036554">
    <property type="entry name" value="GHMP_kinase_C_sf"/>
</dbReference>
<evidence type="ECO:0000256" key="3">
    <source>
        <dbReference type="ARBA" id="ARBA00017473"/>
    </source>
</evidence>
<dbReference type="Proteomes" id="UP000029579">
    <property type="component" value="Unassembled WGS sequence"/>
</dbReference>
<reference evidence="12 13" key="1">
    <citation type="submission" date="2014-07" db="EMBL/GenBank/DDBJ databases">
        <authorList>
            <person name="McCorrison J."/>
            <person name="Sanka R."/>
            <person name="Torralba M."/>
            <person name="Gillis M."/>
            <person name="Haft D.H."/>
            <person name="Methe B."/>
            <person name="Sutton G."/>
            <person name="Nelson K.E."/>
        </authorList>
    </citation>
    <scope>NUCLEOTIDE SEQUENCE [LARGE SCALE GENOMIC DNA]</scope>
    <source>
        <strain evidence="12 13">S7-1-13</strain>
    </source>
</reference>
<evidence type="ECO:0000256" key="9">
    <source>
        <dbReference type="HAMAP-Rule" id="MF_00061"/>
    </source>
</evidence>
<dbReference type="EMBL" id="JRMW01000040">
    <property type="protein sequence ID" value="KGF03324.1"/>
    <property type="molecule type" value="Genomic_DNA"/>
</dbReference>
<proteinExistence type="inferred from homology"/>
<evidence type="ECO:0000313" key="12">
    <source>
        <dbReference type="EMBL" id="KGF03324.1"/>
    </source>
</evidence>
<dbReference type="InterPro" id="IPR004424">
    <property type="entry name" value="IspE"/>
</dbReference>
<evidence type="ECO:0000259" key="10">
    <source>
        <dbReference type="Pfam" id="PF00288"/>
    </source>
</evidence>
<gene>
    <name evidence="9" type="primary">ispE</name>
    <name evidence="12" type="ORF">HMPREF1630_07735</name>
</gene>
<keyword evidence="9" id="KW-0414">Isoprene biosynthesis</keyword>
<dbReference type="Pfam" id="PF08544">
    <property type="entry name" value="GHMP_kinases_C"/>
    <property type="match status" value="1"/>
</dbReference>
<dbReference type="Gene3D" id="3.30.70.890">
    <property type="entry name" value="GHMP kinase, C-terminal domain"/>
    <property type="match status" value="1"/>
</dbReference>
<evidence type="ECO:0000256" key="6">
    <source>
        <dbReference type="ARBA" id="ARBA00022777"/>
    </source>
</evidence>
<dbReference type="OrthoDB" id="9809438at2"/>
<dbReference type="PIRSF" id="PIRSF010376">
    <property type="entry name" value="IspE"/>
    <property type="match status" value="1"/>
</dbReference>
<evidence type="ECO:0000256" key="8">
    <source>
        <dbReference type="ARBA" id="ARBA00032554"/>
    </source>
</evidence>
<evidence type="ECO:0000256" key="5">
    <source>
        <dbReference type="ARBA" id="ARBA00022741"/>
    </source>
</evidence>
<dbReference type="SUPFAM" id="SSF55060">
    <property type="entry name" value="GHMP Kinase, C-terminal domain"/>
    <property type="match status" value="1"/>
</dbReference>
<comment type="catalytic activity">
    <reaction evidence="9">
        <text>4-CDP-2-C-methyl-D-erythritol + ATP = 4-CDP-2-C-methyl-D-erythritol 2-phosphate + ADP + H(+)</text>
        <dbReference type="Rhea" id="RHEA:18437"/>
        <dbReference type="ChEBI" id="CHEBI:15378"/>
        <dbReference type="ChEBI" id="CHEBI:30616"/>
        <dbReference type="ChEBI" id="CHEBI:57823"/>
        <dbReference type="ChEBI" id="CHEBI:57919"/>
        <dbReference type="ChEBI" id="CHEBI:456216"/>
        <dbReference type="EC" id="2.7.1.148"/>
    </reaction>
</comment>
<accession>A0A095Z4F2</accession>
<protein>
    <recommendedName>
        <fullName evidence="3 9">4-diphosphocytidyl-2-C-methyl-D-erythritol kinase</fullName>
        <shortName evidence="9">CMK</shortName>
        <ecNumber evidence="2 9">2.7.1.148</ecNumber>
    </recommendedName>
    <alternativeName>
        <fullName evidence="8 9">4-(cytidine-5'-diphospho)-2-C-methyl-D-erythritol kinase</fullName>
    </alternativeName>
</protein>
<dbReference type="AlphaFoldDB" id="A0A095Z4F2"/>
<feature type="domain" description="GHMP kinase C-terminal" evidence="11">
    <location>
        <begin position="194"/>
        <end position="268"/>
    </location>
</feature>
<feature type="active site" evidence="9">
    <location>
        <position position="8"/>
    </location>
</feature>
<dbReference type="EC" id="2.7.1.148" evidence="2 9"/>
<keyword evidence="6 9" id="KW-0418">Kinase</keyword>
<dbReference type="eggNOG" id="COG1947">
    <property type="taxonomic scope" value="Bacteria"/>
</dbReference>
<evidence type="ECO:0000259" key="11">
    <source>
        <dbReference type="Pfam" id="PF08544"/>
    </source>
</evidence>
<feature type="domain" description="GHMP kinase N-terminal" evidence="10">
    <location>
        <begin position="63"/>
        <end position="140"/>
    </location>
</feature>
<keyword evidence="4 9" id="KW-0808">Transferase</keyword>
<dbReference type="RefSeq" id="WP_037328489.1">
    <property type="nucleotide sequence ID" value="NZ_JRMW01000040.1"/>
</dbReference>
<dbReference type="InterPro" id="IPR013750">
    <property type="entry name" value="GHMP_kinase_C_dom"/>
</dbReference>
<sequence>MIKKCFAKINLSLDIISKRPDGYHNIDTLMARISLYDKLEIEKTTDGKFSYESNVDLGDVKDNLIFKAYDLMKSLAGDKASGIRVRLTKNIPVAAGLAGGSTNCAETMKALNEMWGLSLTTKQLMDLGAKLGADIPFFFLDRAARATGIGEILEPFRIKTPLKVLLVNDGTNISSAHVYKNTKLFGHIKTGKIAEGLKAGDWSVVSDFENVMEDVVLKDFPQLVPVKENLIKNGAIKALVSGSGASIFGVFRDEDSLNRAFENLKDSYKFARKVDLIDD</sequence>